<feature type="compositionally biased region" description="Low complexity" evidence="2">
    <location>
        <begin position="86"/>
        <end position="104"/>
    </location>
</feature>
<evidence type="ECO:0000256" key="2">
    <source>
        <dbReference type="SAM" id="MobiDB-lite"/>
    </source>
</evidence>
<feature type="compositionally biased region" description="Basic and acidic residues" evidence="2">
    <location>
        <begin position="30"/>
        <end position="47"/>
    </location>
</feature>
<dbReference type="Proteomes" id="UP000271974">
    <property type="component" value="Unassembled WGS sequence"/>
</dbReference>
<feature type="region of interest" description="Disordered" evidence="2">
    <location>
        <begin position="230"/>
        <end position="262"/>
    </location>
</feature>
<dbReference type="EMBL" id="RQTK01000864">
    <property type="protein sequence ID" value="RUS74113.1"/>
    <property type="molecule type" value="Genomic_DNA"/>
</dbReference>
<comment type="caution">
    <text evidence="3">The sequence shown here is derived from an EMBL/GenBank/DDBJ whole genome shotgun (WGS) entry which is preliminary data.</text>
</comment>
<proteinExistence type="predicted"/>
<dbReference type="AlphaFoldDB" id="A0A3S0ZBV3"/>
<feature type="region of interest" description="Disordered" evidence="2">
    <location>
        <begin position="23"/>
        <end position="110"/>
    </location>
</feature>
<protein>
    <submittedName>
        <fullName evidence="3">Uncharacterized protein</fullName>
    </submittedName>
</protein>
<evidence type="ECO:0000256" key="1">
    <source>
        <dbReference type="SAM" id="Coils"/>
    </source>
</evidence>
<evidence type="ECO:0000313" key="4">
    <source>
        <dbReference type="Proteomes" id="UP000271974"/>
    </source>
</evidence>
<keyword evidence="1" id="KW-0175">Coiled coil</keyword>
<name>A0A3S0ZBV3_ELYCH</name>
<dbReference type="OrthoDB" id="6095457at2759"/>
<feature type="coiled-coil region" evidence="1">
    <location>
        <begin position="111"/>
        <end position="145"/>
    </location>
</feature>
<gene>
    <name evidence="3" type="ORF">EGW08_018120</name>
</gene>
<sequence length="272" mass="30161">MEMASQSESGAVANPLMISSTEMEVPLCDHSMKRQAGDTGAEADRKQVLKKRRSSLSSRRRSIVAGDVPLVDSGPEPPSDSASQESCPSSGDQPPSSQSSQGSGLKPHPENLRMDSVIEQMKAQIEKMNKELEKWNEVLEIHMKNEEESRALCSNLDILESSVAEDVKELAYSECIKAKLLDPVAVRGKISNILANIQFDREVCCKNLTMIKTFAETVHRNNQHMASQLEQAMERKRRNMEDEDLENGSHPKQHKAAKSDPKEAVAEFIANC</sequence>
<feature type="compositionally biased region" description="Basic residues" evidence="2">
    <location>
        <begin position="48"/>
        <end position="62"/>
    </location>
</feature>
<organism evidence="3 4">
    <name type="scientific">Elysia chlorotica</name>
    <name type="common">Eastern emerald elysia</name>
    <name type="synonym">Sea slug</name>
    <dbReference type="NCBI Taxonomy" id="188477"/>
    <lineage>
        <taxon>Eukaryota</taxon>
        <taxon>Metazoa</taxon>
        <taxon>Spiralia</taxon>
        <taxon>Lophotrochozoa</taxon>
        <taxon>Mollusca</taxon>
        <taxon>Gastropoda</taxon>
        <taxon>Heterobranchia</taxon>
        <taxon>Euthyneura</taxon>
        <taxon>Panpulmonata</taxon>
        <taxon>Sacoglossa</taxon>
        <taxon>Placobranchoidea</taxon>
        <taxon>Plakobranchidae</taxon>
        <taxon>Elysia</taxon>
    </lineage>
</organism>
<keyword evidence="4" id="KW-1185">Reference proteome</keyword>
<accession>A0A3S0ZBV3</accession>
<reference evidence="3 4" key="1">
    <citation type="submission" date="2019-01" db="EMBL/GenBank/DDBJ databases">
        <title>A draft genome assembly of the solar-powered sea slug Elysia chlorotica.</title>
        <authorList>
            <person name="Cai H."/>
            <person name="Li Q."/>
            <person name="Fang X."/>
            <person name="Li J."/>
            <person name="Curtis N.E."/>
            <person name="Altenburger A."/>
            <person name="Shibata T."/>
            <person name="Feng M."/>
            <person name="Maeda T."/>
            <person name="Schwartz J.A."/>
            <person name="Shigenobu S."/>
            <person name="Lundholm N."/>
            <person name="Nishiyama T."/>
            <person name="Yang H."/>
            <person name="Hasebe M."/>
            <person name="Li S."/>
            <person name="Pierce S.K."/>
            <person name="Wang J."/>
        </authorList>
    </citation>
    <scope>NUCLEOTIDE SEQUENCE [LARGE SCALE GENOMIC DNA]</scope>
    <source>
        <strain evidence="3">EC2010</strain>
        <tissue evidence="3">Whole organism of an adult</tissue>
    </source>
</reference>
<evidence type="ECO:0000313" key="3">
    <source>
        <dbReference type="EMBL" id="RUS74113.1"/>
    </source>
</evidence>